<protein>
    <submittedName>
        <fullName evidence="2">Uncharacterized protein</fullName>
    </submittedName>
</protein>
<keyword evidence="3" id="KW-1185">Reference proteome</keyword>
<accession>A0A9X9LN87</accession>
<dbReference type="AlphaFoldDB" id="A0A9X9LN87"/>
<gene>
    <name evidence="2" type="ORF">BN2614_LOCUS1</name>
</gene>
<proteinExistence type="predicted"/>
<comment type="caution">
    <text evidence="2">The sequence shown here is derived from an EMBL/GenBank/DDBJ whole genome shotgun (WGS) entry which is preliminary data.</text>
</comment>
<name>A0A9X9LN87_GULGU</name>
<evidence type="ECO:0000256" key="1">
    <source>
        <dbReference type="SAM" id="MobiDB-lite"/>
    </source>
</evidence>
<sequence>MTGPNGLTRHVSNYHSSDESGAARMRTGSGWRAAGYGGVFMGLSPMLSESSAKGHIPFVHWAQHPARGPHRASEW</sequence>
<evidence type="ECO:0000313" key="3">
    <source>
        <dbReference type="Proteomes" id="UP000269945"/>
    </source>
</evidence>
<reference evidence="2 3" key="1">
    <citation type="submission" date="2018-10" db="EMBL/GenBank/DDBJ databases">
        <authorList>
            <person name="Ekblom R."/>
            <person name="Jareborg N."/>
        </authorList>
    </citation>
    <scope>NUCLEOTIDE SEQUENCE [LARGE SCALE GENOMIC DNA]</scope>
    <source>
        <tissue evidence="2">Muscle</tissue>
    </source>
</reference>
<organism evidence="2 3">
    <name type="scientific">Gulo gulo</name>
    <name type="common">Wolverine</name>
    <name type="synonym">Gluton</name>
    <dbReference type="NCBI Taxonomy" id="48420"/>
    <lineage>
        <taxon>Eukaryota</taxon>
        <taxon>Metazoa</taxon>
        <taxon>Chordata</taxon>
        <taxon>Craniata</taxon>
        <taxon>Vertebrata</taxon>
        <taxon>Euteleostomi</taxon>
        <taxon>Mammalia</taxon>
        <taxon>Eutheria</taxon>
        <taxon>Laurasiatheria</taxon>
        <taxon>Carnivora</taxon>
        <taxon>Caniformia</taxon>
        <taxon>Musteloidea</taxon>
        <taxon>Mustelidae</taxon>
        <taxon>Guloninae</taxon>
        <taxon>Gulo</taxon>
    </lineage>
</organism>
<dbReference type="Proteomes" id="UP000269945">
    <property type="component" value="Unassembled WGS sequence"/>
</dbReference>
<evidence type="ECO:0000313" key="2">
    <source>
        <dbReference type="EMBL" id="VCW77503.1"/>
    </source>
</evidence>
<dbReference type="EMBL" id="CYRY02008889">
    <property type="protein sequence ID" value="VCW77503.1"/>
    <property type="molecule type" value="Genomic_DNA"/>
</dbReference>
<feature type="region of interest" description="Disordered" evidence="1">
    <location>
        <begin position="1"/>
        <end position="23"/>
    </location>
</feature>